<dbReference type="Proteomes" id="UP001341840">
    <property type="component" value="Unassembled WGS sequence"/>
</dbReference>
<protein>
    <submittedName>
        <fullName evidence="2">Uncharacterized protein</fullName>
    </submittedName>
</protein>
<reference evidence="2 3" key="1">
    <citation type="journal article" date="2023" name="Plants (Basel)">
        <title>Bridging the Gap: Combining Genomics and Transcriptomics Approaches to Understand Stylosanthes scabra, an Orphan Legume from the Brazilian Caatinga.</title>
        <authorList>
            <person name="Ferreira-Neto J.R.C."/>
            <person name="da Silva M.D."/>
            <person name="Binneck E."/>
            <person name="de Melo N.F."/>
            <person name="da Silva R.H."/>
            <person name="de Melo A.L.T.M."/>
            <person name="Pandolfi V."/>
            <person name="Bustamante F.O."/>
            <person name="Brasileiro-Vidal A.C."/>
            <person name="Benko-Iseppon A.M."/>
        </authorList>
    </citation>
    <scope>NUCLEOTIDE SEQUENCE [LARGE SCALE GENOMIC DNA]</scope>
    <source>
        <tissue evidence="2">Leaves</tissue>
    </source>
</reference>
<comment type="caution">
    <text evidence="2">The sequence shown here is derived from an EMBL/GenBank/DDBJ whole genome shotgun (WGS) entry which is preliminary data.</text>
</comment>
<proteinExistence type="predicted"/>
<organism evidence="2 3">
    <name type="scientific">Stylosanthes scabra</name>
    <dbReference type="NCBI Taxonomy" id="79078"/>
    <lineage>
        <taxon>Eukaryota</taxon>
        <taxon>Viridiplantae</taxon>
        <taxon>Streptophyta</taxon>
        <taxon>Embryophyta</taxon>
        <taxon>Tracheophyta</taxon>
        <taxon>Spermatophyta</taxon>
        <taxon>Magnoliopsida</taxon>
        <taxon>eudicotyledons</taxon>
        <taxon>Gunneridae</taxon>
        <taxon>Pentapetalae</taxon>
        <taxon>rosids</taxon>
        <taxon>fabids</taxon>
        <taxon>Fabales</taxon>
        <taxon>Fabaceae</taxon>
        <taxon>Papilionoideae</taxon>
        <taxon>50 kb inversion clade</taxon>
        <taxon>dalbergioids sensu lato</taxon>
        <taxon>Dalbergieae</taxon>
        <taxon>Pterocarpus clade</taxon>
        <taxon>Stylosanthes</taxon>
    </lineage>
</organism>
<name>A0ABU6URH2_9FABA</name>
<gene>
    <name evidence="2" type="ORF">PIB30_078102</name>
</gene>
<sequence length="156" mass="17162">MTRTSASAAHDIARGSDSVQILHAGRTEVPSDATSSEHAVHTPAQYPHPQHFPNSSSTPTVHVTSLARATLLACVLVPALLTPKPQLHYSPRRRCLTIPRHSSTSCMMLLKYSHLPSPSLLHSLNVQIIHIDRFDPRLVVRVDIYSSSVGIDDFIF</sequence>
<keyword evidence="3" id="KW-1185">Reference proteome</keyword>
<evidence type="ECO:0000313" key="2">
    <source>
        <dbReference type="EMBL" id="MED6163242.1"/>
    </source>
</evidence>
<feature type="region of interest" description="Disordered" evidence="1">
    <location>
        <begin position="1"/>
        <end position="59"/>
    </location>
</feature>
<evidence type="ECO:0000313" key="3">
    <source>
        <dbReference type="Proteomes" id="UP001341840"/>
    </source>
</evidence>
<accession>A0ABU6URH2</accession>
<dbReference type="EMBL" id="JASCZI010121898">
    <property type="protein sequence ID" value="MED6163242.1"/>
    <property type="molecule type" value="Genomic_DNA"/>
</dbReference>
<evidence type="ECO:0000256" key="1">
    <source>
        <dbReference type="SAM" id="MobiDB-lite"/>
    </source>
</evidence>